<dbReference type="OrthoDB" id="2973239at2"/>
<dbReference type="GO" id="GO:0003677">
    <property type="term" value="F:DNA binding"/>
    <property type="evidence" value="ECO:0007669"/>
    <property type="project" value="InterPro"/>
</dbReference>
<gene>
    <name evidence="2" type="ORF">CWR45_09375</name>
</gene>
<accession>A0A3D8PSW7</accession>
<dbReference type="InterPro" id="IPR001387">
    <property type="entry name" value="Cro/C1-type_HTH"/>
</dbReference>
<evidence type="ECO:0000259" key="1">
    <source>
        <dbReference type="PROSITE" id="PS50943"/>
    </source>
</evidence>
<evidence type="ECO:0000313" key="3">
    <source>
        <dbReference type="Proteomes" id="UP000256520"/>
    </source>
</evidence>
<dbReference type="PROSITE" id="PS50943">
    <property type="entry name" value="HTH_CROC1"/>
    <property type="match status" value="1"/>
</dbReference>
<protein>
    <submittedName>
        <fullName evidence="2">Transcriptional regulator</fullName>
    </submittedName>
</protein>
<name>A0A3D8PSW7_9BACI</name>
<sequence length="84" mass="9955">MAFNNFGEYVRKVRKQYGMSLQDLADRTNLSPSFIYRIEVGKRQALLNSRLVILLCGFDWDTEKLMAYLEKVLMNIEEFKRITN</sequence>
<feature type="domain" description="HTH cro/C1-type" evidence="1">
    <location>
        <begin position="10"/>
        <end position="43"/>
    </location>
</feature>
<proteinExistence type="predicted"/>
<dbReference type="InterPro" id="IPR010982">
    <property type="entry name" value="Lambda_DNA-bd_dom_sf"/>
</dbReference>
<dbReference type="Proteomes" id="UP000256520">
    <property type="component" value="Unassembled WGS sequence"/>
</dbReference>
<dbReference type="CDD" id="cd00093">
    <property type="entry name" value="HTH_XRE"/>
    <property type="match status" value="1"/>
</dbReference>
<dbReference type="SMART" id="SM00530">
    <property type="entry name" value="HTH_XRE"/>
    <property type="match status" value="1"/>
</dbReference>
<dbReference type="Gene3D" id="1.10.260.40">
    <property type="entry name" value="lambda repressor-like DNA-binding domains"/>
    <property type="match status" value="1"/>
</dbReference>
<dbReference type="SUPFAM" id="SSF47413">
    <property type="entry name" value="lambda repressor-like DNA-binding domains"/>
    <property type="match status" value="1"/>
</dbReference>
<dbReference type="Pfam" id="PF01381">
    <property type="entry name" value="HTH_3"/>
    <property type="match status" value="1"/>
</dbReference>
<keyword evidence="3" id="KW-1185">Reference proteome</keyword>
<dbReference type="EMBL" id="PIOD01000009">
    <property type="protein sequence ID" value="RDW18802.1"/>
    <property type="molecule type" value="Genomic_DNA"/>
</dbReference>
<dbReference type="AlphaFoldDB" id="A0A3D8PSW7"/>
<organism evidence="2 3">
    <name type="scientific">Oceanobacillus chungangensis</name>
    <dbReference type="NCBI Taxonomy" id="1229152"/>
    <lineage>
        <taxon>Bacteria</taxon>
        <taxon>Bacillati</taxon>
        <taxon>Bacillota</taxon>
        <taxon>Bacilli</taxon>
        <taxon>Bacillales</taxon>
        <taxon>Bacillaceae</taxon>
        <taxon>Oceanobacillus</taxon>
    </lineage>
</organism>
<evidence type="ECO:0000313" key="2">
    <source>
        <dbReference type="EMBL" id="RDW18802.1"/>
    </source>
</evidence>
<comment type="caution">
    <text evidence="2">The sequence shown here is derived from an EMBL/GenBank/DDBJ whole genome shotgun (WGS) entry which is preliminary data.</text>
</comment>
<reference evidence="3" key="1">
    <citation type="submission" date="2017-11" db="EMBL/GenBank/DDBJ databases">
        <authorList>
            <person name="Zhu W."/>
        </authorList>
    </citation>
    <scope>NUCLEOTIDE SEQUENCE [LARGE SCALE GENOMIC DNA]</scope>
    <source>
        <strain evidence="3">CAU 1051</strain>
    </source>
</reference>